<dbReference type="Proteomes" id="UP001642464">
    <property type="component" value="Unassembled WGS sequence"/>
</dbReference>
<name>A0ABP0PFL7_9DINO</name>
<keyword evidence="9" id="KW-1185">Reference proteome</keyword>
<dbReference type="SUPFAM" id="SSF51445">
    <property type="entry name" value="(Trans)glycosidases"/>
    <property type="match status" value="1"/>
</dbReference>
<feature type="chain" id="PRO_5045155846" evidence="6">
    <location>
        <begin position="25"/>
        <end position="1211"/>
    </location>
</feature>
<sequence length="1211" mass="135742">MHIRSHRSLPVIAAAFAWLRCVYCVHPDHTGCEVSSRSIAEAVLEDASNSRQACAFLQTDAFHRVVRIDSQGGSLEEEPRAKVEASGPEAKTAASKVGINLSVKWMKNPLPVNEAIAAIPRIQEYLGLSRPIERVKTYDLAPSNRALVEELVRQSSQVGGRYSVKELVIGIGNKELPFVDMDWLRGIADDFKGALHIAIGNEPDRSGVHADRVLDVLKALKAEIPEAQVTVPFAYSIMHRSHPVEKSKLEKEFVDEYKHVLPLLDYFTINIYPFLSSGTKGVAMSNLTGPEMNFLNDQISALRIALDRDFPHNNLPLAIGETGWPSCGAARAFPYSFATLPYAETFLKNVAQWMESSLSDGRIISGQLFTAFDEETKGTRPSERYYGILTSKGEVKNAYSCVSNATELSQAWLEELYPDCESDLDWMVKNFDNPFLTEKFANREMDGSLCSFQQYLYDRWASCPPVSRIPGDFLPVEGHMVYGKRTAQTKCWSQRLADKYSDRGAVNKPNVSHLTDQHAKEAPSSKSTSQSSEVNPLPDRFVGEGVEPSVVTRPRTLPVYWINLEQSKDRRVAMENMFASVSKQLPTSLTLQVMRVPGVTVHEVKELQGRGAIAVEAKLIDACEDACPEHHSRGELLYTEMACSLSHLRAMEYALAGNASLALIMEDDIEIYPEFGTDLERLLTDAPTGWSALQMSSVSTKGILQLASAGAVFQPRERQFYGTGSYIINRFGMLHLRAQYAAMQFQRKSWLPGAGSLQAEGVIYDALPEGSVHTSTHFYFNVIDFPTTVHIMSNSSEWYAVSSVAWQRNFVHRHRGRLLPATPTSTIPERLVRSSFLAMTTLVCRNNTGFDGESRSIAASIRAMAPYNFSWAVYVIVSDGSEEGKCPGLESFRELRQPNVRMLYRVSGGRFSKWVYYTEDVEQFANHDFLMVFDADMGLSTFPWAEYFRRYEDYASKWGIAPVTGAVRNRSPFYPLKAEWWTKCNRSRIRFVESDLVEQWFAMLTGSFATWYLRKVVETGIILEQRTLGVDWGVDSTWCGAAAEWSNREAGCLLIPIDMYHGDTKSLQQDVVFHQNGEHLTNLWWERVPQWMHVSQVWLGTFFQDHMLGCSPVGLEERYHMPIDLRLIVPIVPTGLPDNRSHHNVQELDSASGSAYASNGTGNKSGNSSNNSGTMTMNTTTTTTTEEPDERSFGAQPLALLSVWIAWQALL</sequence>
<feature type="domain" description="Glycosyl transferase family 25" evidence="7">
    <location>
        <begin position="558"/>
        <end position="686"/>
    </location>
</feature>
<dbReference type="PANTHER" id="PTHR32227">
    <property type="entry name" value="GLUCAN ENDO-1,3-BETA-GLUCOSIDASE BG1-RELATED-RELATED"/>
    <property type="match status" value="1"/>
</dbReference>
<dbReference type="InterPro" id="IPR044965">
    <property type="entry name" value="Glyco_hydro_17_plant"/>
</dbReference>
<feature type="compositionally biased region" description="Polar residues" evidence="5">
    <location>
        <begin position="524"/>
        <end position="534"/>
    </location>
</feature>
<evidence type="ECO:0000256" key="1">
    <source>
        <dbReference type="ARBA" id="ARBA00008773"/>
    </source>
</evidence>
<dbReference type="Gene3D" id="3.20.20.80">
    <property type="entry name" value="Glycosidases"/>
    <property type="match status" value="1"/>
</dbReference>
<comment type="caution">
    <text evidence="8">The sequence shown here is derived from an EMBL/GenBank/DDBJ whole genome shotgun (WGS) entry which is preliminary data.</text>
</comment>
<accession>A0ABP0PFL7</accession>
<dbReference type="EMBL" id="CAXAMM010035780">
    <property type="protein sequence ID" value="CAK9074832.1"/>
    <property type="molecule type" value="Genomic_DNA"/>
</dbReference>
<comment type="similarity">
    <text evidence="1 3">Belongs to the glycosyl hydrolase 17 family.</text>
</comment>
<dbReference type="InterPro" id="IPR017853">
    <property type="entry name" value="GH"/>
</dbReference>
<proteinExistence type="inferred from homology"/>
<dbReference type="InterPro" id="IPR000490">
    <property type="entry name" value="Glyco_hydro_17"/>
</dbReference>
<feature type="region of interest" description="Disordered" evidence="5">
    <location>
        <begin position="504"/>
        <end position="541"/>
    </location>
</feature>
<dbReference type="Pfam" id="PF01755">
    <property type="entry name" value="Glyco_transf_25"/>
    <property type="match status" value="1"/>
</dbReference>
<evidence type="ECO:0000256" key="5">
    <source>
        <dbReference type="SAM" id="MobiDB-lite"/>
    </source>
</evidence>
<dbReference type="PROSITE" id="PS00587">
    <property type="entry name" value="GLYCOSYL_HYDROL_F17"/>
    <property type="match status" value="1"/>
</dbReference>
<dbReference type="CDD" id="cd06532">
    <property type="entry name" value="Glyco_transf_25"/>
    <property type="match status" value="1"/>
</dbReference>
<feature type="signal peptide" evidence="6">
    <location>
        <begin position="1"/>
        <end position="24"/>
    </location>
</feature>
<reference evidence="8 9" key="1">
    <citation type="submission" date="2024-02" db="EMBL/GenBank/DDBJ databases">
        <authorList>
            <person name="Chen Y."/>
            <person name="Shah S."/>
            <person name="Dougan E. K."/>
            <person name="Thang M."/>
            <person name="Chan C."/>
        </authorList>
    </citation>
    <scope>NUCLEOTIDE SEQUENCE [LARGE SCALE GENOMIC DNA]</scope>
</reference>
<protein>
    <submittedName>
        <fullName evidence="8">3-beta-glucosidase 14 ((1-&gt;3)-beta-glucan endohydrolase 14) ((1-&gt;3)-beta-glucanase 14) (Beta-1)</fullName>
    </submittedName>
</protein>
<evidence type="ECO:0000256" key="3">
    <source>
        <dbReference type="RuleBase" id="RU004335"/>
    </source>
</evidence>
<evidence type="ECO:0000259" key="7">
    <source>
        <dbReference type="Pfam" id="PF01755"/>
    </source>
</evidence>
<organism evidence="8 9">
    <name type="scientific">Durusdinium trenchii</name>
    <dbReference type="NCBI Taxonomy" id="1381693"/>
    <lineage>
        <taxon>Eukaryota</taxon>
        <taxon>Sar</taxon>
        <taxon>Alveolata</taxon>
        <taxon>Dinophyceae</taxon>
        <taxon>Suessiales</taxon>
        <taxon>Symbiodiniaceae</taxon>
        <taxon>Durusdinium</taxon>
    </lineage>
</organism>
<keyword evidence="6" id="KW-0732">Signal</keyword>
<evidence type="ECO:0000256" key="6">
    <source>
        <dbReference type="SAM" id="SignalP"/>
    </source>
</evidence>
<gene>
    <name evidence="8" type="ORF">SCF082_LOCUS36372</name>
</gene>
<dbReference type="Pfam" id="PF00332">
    <property type="entry name" value="Glyco_hydro_17"/>
    <property type="match status" value="1"/>
</dbReference>
<keyword evidence="4" id="KW-0326">Glycosidase</keyword>
<keyword evidence="2 4" id="KW-0378">Hydrolase</keyword>
<evidence type="ECO:0000313" key="8">
    <source>
        <dbReference type="EMBL" id="CAK9074832.1"/>
    </source>
</evidence>
<evidence type="ECO:0000256" key="4">
    <source>
        <dbReference type="RuleBase" id="RU004336"/>
    </source>
</evidence>
<dbReference type="InterPro" id="IPR002654">
    <property type="entry name" value="Glyco_trans_25"/>
</dbReference>
<feature type="region of interest" description="Disordered" evidence="5">
    <location>
        <begin position="1152"/>
        <end position="1191"/>
    </location>
</feature>
<evidence type="ECO:0000313" key="9">
    <source>
        <dbReference type="Proteomes" id="UP001642464"/>
    </source>
</evidence>
<feature type="compositionally biased region" description="Low complexity" evidence="5">
    <location>
        <begin position="1158"/>
        <end position="1185"/>
    </location>
</feature>
<evidence type="ECO:0000256" key="2">
    <source>
        <dbReference type="ARBA" id="ARBA00022801"/>
    </source>
</evidence>